<reference evidence="3" key="1">
    <citation type="submission" date="2021-05" db="EMBL/GenBank/DDBJ databases">
        <title>The genome of the haptophyte Pavlova lutheri (Diacronema luteri, Pavlovales) - a model for lipid biosynthesis in eukaryotic algae.</title>
        <authorList>
            <person name="Hulatt C.J."/>
            <person name="Posewitz M.C."/>
        </authorList>
    </citation>
    <scope>NUCLEOTIDE SEQUENCE</scope>
    <source>
        <strain evidence="3">NIVA-4/92</strain>
    </source>
</reference>
<gene>
    <name evidence="3" type="ORF">KFE25_013755</name>
</gene>
<feature type="signal peptide" evidence="2">
    <location>
        <begin position="1"/>
        <end position="21"/>
    </location>
</feature>
<protein>
    <submittedName>
        <fullName evidence="3">Uncharacterized protein</fullName>
    </submittedName>
</protein>
<proteinExistence type="predicted"/>
<dbReference type="EMBL" id="JAGTXO010000004">
    <property type="protein sequence ID" value="KAG8468672.1"/>
    <property type="molecule type" value="Genomic_DNA"/>
</dbReference>
<comment type="caution">
    <text evidence="3">The sequence shown here is derived from an EMBL/GenBank/DDBJ whole genome shotgun (WGS) entry which is preliminary data.</text>
</comment>
<keyword evidence="4" id="KW-1185">Reference proteome</keyword>
<evidence type="ECO:0000256" key="2">
    <source>
        <dbReference type="SAM" id="SignalP"/>
    </source>
</evidence>
<sequence length="760" mass="80089">MVRRWIGAGVVAVLVVPCMLAQPARRAARAPPVRPTPHVATLASVERSALSGGEGSAGWANVWATLDAGEPITIVVLGTSVTAGSGGCSHSFLPFCSTCCATRDYGPSRSRASAGDGFARLALEWINATWPHAEHRLFNAGRPGGALMLYTECLRSWLPPGHIHLWLLETGITTNRLPEVERIVRLLLQISVPAAPRRAARSNGTAHQATRARGLVEPAVGLMVLSDWCAFAPQWQTGADSPTLKQLTRVQPTPAPAPATPSQRPSAPVRAADGALSAPLRAARSPHAAAAVRRELRPRTPSPDGPEARLAQLGVRPGTHCLKQLAHVERTQPNLGALAAPAAYGRFGATGPRGEPPHALGDGEIASVISRYYRLVAFSARDGLWAEAATRGGRWHRASELAQLFPDGRHPEPLGARLIADLLIDMLWRAHAAWHARMERGARAPPAAGALPPPLPPALTPDLAHSASLICYSADEALISRVAAVFARVPLHTPTGERWNPGNDQLHVIDGDGGVPMRILANESGRESAPPAVADGVARGHWQWVTMEPASSNTRLKPGLAATAVGAAVTIQLLPAPAGSSLFARTDVVPPSHAAAQPSAHAGAREQGALSVEQLRLALAQARQAGGRSGDSGDGSAQGGANAQANVDAGVYVALRFLTSYERMGVARVSCVGACACAPVEIDAYRAPHGSRANRFSLLAHKLLPDVRVDEPALERGDVCALRLRVLPRTSSPDGGHRWKLVQVSLGVWRRDADSAWPPA</sequence>
<keyword evidence="2" id="KW-0732">Signal</keyword>
<accession>A0A8J5XUD9</accession>
<evidence type="ECO:0000256" key="1">
    <source>
        <dbReference type="SAM" id="MobiDB-lite"/>
    </source>
</evidence>
<organism evidence="3 4">
    <name type="scientific">Diacronema lutheri</name>
    <name type="common">Unicellular marine alga</name>
    <name type="synonym">Monochrysis lutheri</name>
    <dbReference type="NCBI Taxonomy" id="2081491"/>
    <lineage>
        <taxon>Eukaryota</taxon>
        <taxon>Haptista</taxon>
        <taxon>Haptophyta</taxon>
        <taxon>Pavlovophyceae</taxon>
        <taxon>Pavlovales</taxon>
        <taxon>Pavlovaceae</taxon>
        <taxon>Diacronema</taxon>
    </lineage>
</organism>
<evidence type="ECO:0000313" key="4">
    <source>
        <dbReference type="Proteomes" id="UP000751190"/>
    </source>
</evidence>
<feature type="compositionally biased region" description="Low complexity" evidence="1">
    <location>
        <begin position="277"/>
        <end position="291"/>
    </location>
</feature>
<dbReference type="PANTHER" id="PTHR34407:SF1">
    <property type="entry name" value="SGNH HYDROLASE-TYPE ESTERASE DOMAIN-CONTAINING PROTEIN"/>
    <property type="match status" value="1"/>
</dbReference>
<dbReference type="AlphaFoldDB" id="A0A8J5XUD9"/>
<feature type="chain" id="PRO_5035212276" evidence="2">
    <location>
        <begin position="22"/>
        <end position="760"/>
    </location>
</feature>
<dbReference type="Proteomes" id="UP000751190">
    <property type="component" value="Unassembled WGS sequence"/>
</dbReference>
<dbReference type="PANTHER" id="PTHR34407">
    <property type="entry name" value="EXPRESSED PROTEIN"/>
    <property type="match status" value="1"/>
</dbReference>
<feature type="region of interest" description="Disordered" evidence="1">
    <location>
        <begin position="250"/>
        <end position="310"/>
    </location>
</feature>
<dbReference type="OrthoDB" id="544608at2759"/>
<evidence type="ECO:0000313" key="3">
    <source>
        <dbReference type="EMBL" id="KAG8468672.1"/>
    </source>
</evidence>
<name>A0A8J5XUD9_DIALT</name>